<evidence type="ECO:0000313" key="2">
    <source>
        <dbReference type="EMBL" id="MBW97176.1"/>
    </source>
</evidence>
<keyword evidence="1" id="KW-1133">Transmembrane helix</keyword>
<dbReference type="AlphaFoldDB" id="A0A2P2JUM7"/>
<keyword evidence="1" id="KW-0812">Transmembrane</keyword>
<accession>A0A2P2JUM7</accession>
<reference evidence="2" key="1">
    <citation type="submission" date="2018-02" db="EMBL/GenBank/DDBJ databases">
        <title>Rhizophora mucronata_Transcriptome.</title>
        <authorList>
            <person name="Meera S.P."/>
            <person name="Sreeshan A."/>
            <person name="Augustine A."/>
        </authorList>
    </citation>
    <scope>NUCLEOTIDE SEQUENCE</scope>
    <source>
        <tissue evidence="2">Leaf</tissue>
    </source>
</reference>
<protein>
    <submittedName>
        <fullName evidence="2">Uncharacterized protein</fullName>
    </submittedName>
</protein>
<keyword evidence="1" id="KW-0472">Membrane</keyword>
<evidence type="ECO:0000256" key="1">
    <source>
        <dbReference type="SAM" id="Phobius"/>
    </source>
</evidence>
<dbReference type="EMBL" id="GGEC01016693">
    <property type="protein sequence ID" value="MBW97176.1"/>
    <property type="molecule type" value="Transcribed_RNA"/>
</dbReference>
<name>A0A2P2JUM7_RHIMU</name>
<proteinExistence type="predicted"/>
<organism evidence="2">
    <name type="scientific">Rhizophora mucronata</name>
    <name type="common">Asiatic mangrove</name>
    <dbReference type="NCBI Taxonomy" id="61149"/>
    <lineage>
        <taxon>Eukaryota</taxon>
        <taxon>Viridiplantae</taxon>
        <taxon>Streptophyta</taxon>
        <taxon>Embryophyta</taxon>
        <taxon>Tracheophyta</taxon>
        <taxon>Spermatophyta</taxon>
        <taxon>Magnoliopsida</taxon>
        <taxon>eudicotyledons</taxon>
        <taxon>Gunneridae</taxon>
        <taxon>Pentapetalae</taxon>
        <taxon>rosids</taxon>
        <taxon>fabids</taxon>
        <taxon>Malpighiales</taxon>
        <taxon>Rhizophoraceae</taxon>
        <taxon>Rhizophora</taxon>
    </lineage>
</organism>
<sequence>MTWNVKWDPRRMEPESDASIRGYVPSGRLLQVILVKMFPYLFFCLKASLLIALSGILGSSFINLVLVFG</sequence>
<feature type="transmembrane region" description="Helical" evidence="1">
    <location>
        <begin position="40"/>
        <end position="68"/>
    </location>
</feature>